<evidence type="ECO:0000313" key="4">
    <source>
        <dbReference type="EMBL" id="AIU39587.1"/>
    </source>
</evidence>
<keyword evidence="2" id="KW-1048">Host nucleus</keyword>
<name>A0A0B4Q5L0_9GAMA</name>
<keyword evidence="3" id="KW-0946">Virion</keyword>
<keyword evidence="1" id="KW-0167">Capsid protein</keyword>
<dbReference type="RefSeq" id="YP_009118452.1">
    <property type="nucleotide sequence ID" value="NC_026421.1"/>
</dbReference>
<dbReference type="GO" id="GO:0019069">
    <property type="term" value="P:viral capsid assembly"/>
    <property type="evidence" value="ECO:0007669"/>
    <property type="project" value="InterPro"/>
</dbReference>
<dbReference type="Proteomes" id="UP000124452">
    <property type="component" value="Segment"/>
</dbReference>
<dbReference type="OrthoDB" id="11563at10239"/>
<evidence type="ECO:0000256" key="3">
    <source>
        <dbReference type="ARBA" id="ARBA00022844"/>
    </source>
</evidence>
<gene>
    <name evidence="4" type="primary">ORF62</name>
</gene>
<reference evidence="4 5" key="1">
    <citation type="journal article" date="2015" name="Genome Announc.">
        <title>Genome sequences of equid herpesviruses 2 and 5.</title>
        <authorList>
            <person name="Wilkie G.S."/>
            <person name="Kerr K."/>
            <person name="Stewart J.P."/>
            <person name="Studdert M.J."/>
            <person name="Davison A.J."/>
        </authorList>
    </citation>
    <scope>NUCLEOTIDE SEQUENCE [LARGE SCALE GENOMIC DNA]</scope>
    <source>
        <strain evidence="4">2-141/67</strain>
    </source>
</reference>
<dbReference type="GeneID" id="23104199"/>
<protein>
    <submittedName>
        <fullName evidence="4">Capsid triplex subunit 1</fullName>
    </submittedName>
</protein>
<dbReference type="EMBL" id="KM924295">
    <property type="protein sequence ID" value="AIU39587.1"/>
    <property type="molecule type" value="Genomic_DNA"/>
</dbReference>
<dbReference type="Pfam" id="PF03327">
    <property type="entry name" value="Herpes_VP19C"/>
    <property type="match status" value="1"/>
</dbReference>
<dbReference type="HAMAP" id="MF_04018">
    <property type="entry name" value="HSV_TRX1"/>
    <property type="match status" value="1"/>
</dbReference>
<dbReference type="InterPro" id="IPR004999">
    <property type="entry name" value="Herpes_1"/>
</dbReference>
<dbReference type="GO" id="GO:0003677">
    <property type="term" value="F:DNA binding"/>
    <property type="evidence" value="ECO:0007669"/>
    <property type="project" value="InterPro"/>
</dbReference>
<evidence type="ECO:0000256" key="2">
    <source>
        <dbReference type="ARBA" id="ARBA00022562"/>
    </source>
</evidence>
<organism evidence="4 5">
    <name type="scientific">Equid gammaherpesvirus 5</name>
    <dbReference type="NCBI Taxonomy" id="10371"/>
    <lineage>
        <taxon>Viruses</taxon>
        <taxon>Duplodnaviria</taxon>
        <taxon>Heunggongvirae</taxon>
        <taxon>Peploviricota</taxon>
        <taxon>Herviviricetes</taxon>
        <taxon>Herpesvirales</taxon>
        <taxon>Orthoherpesviridae</taxon>
        <taxon>Gammaherpesvirinae</taxon>
        <taxon>Percavirus</taxon>
        <taxon>Percavirus equidgamma5</taxon>
    </lineage>
</organism>
<keyword evidence="5" id="KW-1185">Reference proteome</keyword>
<sequence>MKTKDPLAGETGEKLTRNLLRLVPPLTHKLGTFKGSELGRDFRKIVNSYAPTTLSGNLSRNLQIFTEDFIAPPYRQPLYGEFLVHSKTFHTQEPLGTFLFAFNQGDGPECTNVDTVFSPVSLFRVLGLDAAGAQHTHRISHIWYESESDFLNVTANVKELMESGGLHKYLNPVGPLVQNIQSTFLNKLTTVVRGEVLSNRTPPENIKLTLPADLYFDMDDTCPYSAAPGPVKPRVLYYASLLYVMVNNNPSAYLQFFRTGKGPGDVVLFLRKYYSDAIANKITVLGDELDINNLTLGAVCQLGYSSSQSNPNRGNLHFRTYSLPTVEVSDFVADPGSWNLF</sequence>
<dbReference type="KEGG" id="vg:23104199"/>
<proteinExistence type="inferred from homology"/>
<dbReference type="GO" id="GO:0019028">
    <property type="term" value="C:viral capsid"/>
    <property type="evidence" value="ECO:0007669"/>
    <property type="project" value="UniProtKB-KW"/>
</dbReference>
<accession>A0A0B4Q5L0</accession>
<evidence type="ECO:0000256" key="1">
    <source>
        <dbReference type="ARBA" id="ARBA00022561"/>
    </source>
</evidence>
<evidence type="ECO:0000313" key="5">
    <source>
        <dbReference type="Proteomes" id="UP000124452"/>
    </source>
</evidence>